<comment type="caution">
    <text evidence="2">The sequence shown here is derived from an EMBL/GenBank/DDBJ whole genome shotgun (WGS) entry which is preliminary data.</text>
</comment>
<proteinExistence type="predicted"/>
<dbReference type="InterPro" id="IPR034871">
    <property type="entry name" value="Allene_oxi_cyc_sf"/>
</dbReference>
<dbReference type="EMBL" id="BAAANB010000161">
    <property type="protein sequence ID" value="GAA1503724.1"/>
    <property type="molecule type" value="Genomic_DNA"/>
</dbReference>
<dbReference type="Gene3D" id="2.40.480.10">
    <property type="entry name" value="Allene oxide cyclase-like"/>
    <property type="match status" value="1"/>
</dbReference>
<dbReference type="InterPro" id="IPR044859">
    <property type="entry name" value="Allene_oxi_cyc_Dirigent"/>
</dbReference>
<protein>
    <recommendedName>
        <fullName evidence="4">Dirigent protein</fullName>
    </recommendedName>
</protein>
<feature type="chain" id="PRO_5045822754" description="Dirigent protein" evidence="1">
    <location>
        <begin position="31"/>
        <end position="162"/>
    </location>
</feature>
<keyword evidence="1" id="KW-0732">Signal</keyword>
<name>A0ABN1ZSY8_9MICO</name>
<keyword evidence="3" id="KW-1185">Reference proteome</keyword>
<evidence type="ECO:0000313" key="2">
    <source>
        <dbReference type="EMBL" id="GAA1503724.1"/>
    </source>
</evidence>
<feature type="signal peptide" evidence="1">
    <location>
        <begin position="1"/>
        <end position="30"/>
    </location>
</feature>
<evidence type="ECO:0000313" key="3">
    <source>
        <dbReference type="Proteomes" id="UP001501285"/>
    </source>
</evidence>
<accession>A0ABN1ZSY8</accession>
<evidence type="ECO:0000256" key="1">
    <source>
        <dbReference type="SAM" id="SignalP"/>
    </source>
</evidence>
<gene>
    <name evidence="2" type="ORF">GCM10009740_39310</name>
</gene>
<reference evidence="2 3" key="1">
    <citation type="journal article" date="2019" name="Int. J. Syst. Evol. Microbiol.">
        <title>The Global Catalogue of Microorganisms (GCM) 10K type strain sequencing project: providing services to taxonomists for standard genome sequencing and annotation.</title>
        <authorList>
            <consortium name="The Broad Institute Genomics Platform"/>
            <consortium name="The Broad Institute Genome Sequencing Center for Infectious Disease"/>
            <person name="Wu L."/>
            <person name="Ma J."/>
        </authorList>
    </citation>
    <scope>NUCLEOTIDE SEQUENCE [LARGE SCALE GENOMIC DNA]</scope>
    <source>
        <strain evidence="2 3">JCM 14283</strain>
    </source>
</reference>
<organism evidence="2 3">
    <name type="scientific">Terrabacter terrae</name>
    <dbReference type="NCBI Taxonomy" id="318434"/>
    <lineage>
        <taxon>Bacteria</taxon>
        <taxon>Bacillati</taxon>
        <taxon>Actinomycetota</taxon>
        <taxon>Actinomycetes</taxon>
        <taxon>Micrococcales</taxon>
        <taxon>Intrasporangiaceae</taxon>
        <taxon>Terrabacter</taxon>
    </lineage>
</organism>
<dbReference type="SUPFAM" id="SSF141493">
    <property type="entry name" value="Allene oxide cyclase-like"/>
    <property type="match status" value="1"/>
</dbReference>
<sequence length="162" mass="16449">MRAPTRTMTTGATVAAIALLLGGSALSAGATTGQASAQQSAQDGTMTFHVQFSPFNYTDLGAPGPSAADVIVFHDRLQQSGKTVGDEVGSCVLVDKQGLANCTGVVRLGNRGTITYAFVNSPPPHKVLAVTGGSGQFRAVDGDGTLDENGDGTGTLVLRPQD</sequence>
<dbReference type="Proteomes" id="UP001501285">
    <property type="component" value="Unassembled WGS sequence"/>
</dbReference>
<evidence type="ECO:0008006" key="4">
    <source>
        <dbReference type="Google" id="ProtNLM"/>
    </source>
</evidence>